<dbReference type="InterPro" id="IPR032675">
    <property type="entry name" value="LRR_dom_sf"/>
</dbReference>
<dbReference type="EMBL" id="PSQE01000004">
    <property type="protein sequence ID" value="RHN64571.1"/>
    <property type="molecule type" value="Genomic_DNA"/>
</dbReference>
<name>A0A396II74_MEDTR</name>
<accession>A0A396II74</accession>
<dbReference type="AlphaFoldDB" id="A0A396II74"/>
<sequence>MVFQSAYYVDEAIAAFFEIKGKSLKELSLCNLKVGQQTTLSFANKARNLHTLDLSWRQNLTDNEFGLIVDSCLSLRFLKLLGCLQVTNVFLKGHSNSELQIIR</sequence>
<dbReference type="Gramene" id="rna27399">
    <property type="protein sequence ID" value="RHN64571.1"/>
    <property type="gene ID" value="gene27399"/>
</dbReference>
<protein>
    <submittedName>
        <fullName evidence="1">Putative leucine-rich repeat domain, L domain-containing protein</fullName>
    </submittedName>
</protein>
<reference evidence="2" key="1">
    <citation type="journal article" date="2018" name="Nat. Plants">
        <title>Whole-genome landscape of Medicago truncatula symbiotic genes.</title>
        <authorList>
            <person name="Pecrix Y."/>
            <person name="Staton S.E."/>
            <person name="Sallet E."/>
            <person name="Lelandais-Briere C."/>
            <person name="Moreau S."/>
            <person name="Carrere S."/>
            <person name="Blein T."/>
            <person name="Jardinaud M.F."/>
            <person name="Latrasse D."/>
            <person name="Zouine M."/>
            <person name="Zahm M."/>
            <person name="Kreplak J."/>
            <person name="Mayjonade B."/>
            <person name="Satge C."/>
            <person name="Perez M."/>
            <person name="Cauet S."/>
            <person name="Marande W."/>
            <person name="Chantry-Darmon C."/>
            <person name="Lopez-Roques C."/>
            <person name="Bouchez O."/>
            <person name="Berard A."/>
            <person name="Debelle F."/>
            <person name="Munos S."/>
            <person name="Bendahmane A."/>
            <person name="Berges H."/>
            <person name="Niebel A."/>
            <person name="Buitink J."/>
            <person name="Frugier F."/>
            <person name="Benhamed M."/>
            <person name="Crespi M."/>
            <person name="Gouzy J."/>
            <person name="Gamas P."/>
        </authorList>
    </citation>
    <scope>NUCLEOTIDE SEQUENCE [LARGE SCALE GENOMIC DNA]</scope>
    <source>
        <strain evidence="2">cv. Jemalong A17</strain>
    </source>
</reference>
<gene>
    <name evidence="1" type="ORF">MtrunA17_Chr4g0070511</name>
</gene>
<dbReference type="Gene3D" id="3.80.10.10">
    <property type="entry name" value="Ribonuclease Inhibitor"/>
    <property type="match status" value="1"/>
</dbReference>
<dbReference type="SUPFAM" id="SSF52047">
    <property type="entry name" value="RNI-like"/>
    <property type="match status" value="1"/>
</dbReference>
<evidence type="ECO:0000313" key="1">
    <source>
        <dbReference type="EMBL" id="RHN64571.1"/>
    </source>
</evidence>
<evidence type="ECO:0000313" key="2">
    <source>
        <dbReference type="Proteomes" id="UP000265566"/>
    </source>
</evidence>
<proteinExistence type="predicted"/>
<comment type="caution">
    <text evidence="1">The sequence shown here is derived from an EMBL/GenBank/DDBJ whole genome shotgun (WGS) entry which is preliminary data.</text>
</comment>
<dbReference type="Proteomes" id="UP000265566">
    <property type="component" value="Chromosome 4"/>
</dbReference>
<organism evidence="1 2">
    <name type="scientific">Medicago truncatula</name>
    <name type="common">Barrel medic</name>
    <name type="synonym">Medicago tribuloides</name>
    <dbReference type="NCBI Taxonomy" id="3880"/>
    <lineage>
        <taxon>Eukaryota</taxon>
        <taxon>Viridiplantae</taxon>
        <taxon>Streptophyta</taxon>
        <taxon>Embryophyta</taxon>
        <taxon>Tracheophyta</taxon>
        <taxon>Spermatophyta</taxon>
        <taxon>Magnoliopsida</taxon>
        <taxon>eudicotyledons</taxon>
        <taxon>Gunneridae</taxon>
        <taxon>Pentapetalae</taxon>
        <taxon>rosids</taxon>
        <taxon>fabids</taxon>
        <taxon>Fabales</taxon>
        <taxon>Fabaceae</taxon>
        <taxon>Papilionoideae</taxon>
        <taxon>50 kb inversion clade</taxon>
        <taxon>NPAAA clade</taxon>
        <taxon>Hologalegina</taxon>
        <taxon>IRL clade</taxon>
        <taxon>Trifolieae</taxon>
        <taxon>Medicago</taxon>
    </lineage>
</organism>